<feature type="region of interest" description="Disordered" evidence="1">
    <location>
        <begin position="1"/>
        <end position="34"/>
    </location>
</feature>
<feature type="region of interest" description="Disordered" evidence="1">
    <location>
        <begin position="48"/>
        <end position="69"/>
    </location>
</feature>
<evidence type="ECO:0000313" key="2">
    <source>
        <dbReference type="EMBL" id="KAF3510261.1"/>
    </source>
</evidence>
<comment type="caution">
    <text evidence="2">The sequence shown here is derived from an EMBL/GenBank/DDBJ whole genome shotgun (WGS) entry which is preliminary data.</text>
</comment>
<dbReference type="AlphaFoldDB" id="A0A8S9P7M9"/>
<evidence type="ECO:0000313" key="3">
    <source>
        <dbReference type="Proteomes" id="UP000712600"/>
    </source>
</evidence>
<dbReference type="EMBL" id="QGKX02001521">
    <property type="protein sequence ID" value="KAF3510261.1"/>
    <property type="molecule type" value="Genomic_DNA"/>
</dbReference>
<dbReference type="Proteomes" id="UP000712600">
    <property type="component" value="Unassembled WGS sequence"/>
</dbReference>
<proteinExistence type="predicted"/>
<sequence>MVKEDNGLKQSSTASVESSSKRRRAAEPLERTLSRCMKEKEELEKVRRVRRRVGNGPGGDMNIRTMKPVTSKTRLGIMIL</sequence>
<accession>A0A8S9P7M9</accession>
<name>A0A8S9P7M9_BRACR</name>
<organism evidence="2 3">
    <name type="scientific">Brassica cretica</name>
    <name type="common">Mustard</name>
    <dbReference type="NCBI Taxonomy" id="69181"/>
    <lineage>
        <taxon>Eukaryota</taxon>
        <taxon>Viridiplantae</taxon>
        <taxon>Streptophyta</taxon>
        <taxon>Embryophyta</taxon>
        <taxon>Tracheophyta</taxon>
        <taxon>Spermatophyta</taxon>
        <taxon>Magnoliopsida</taxon>
        <taxon>eudicotyledons</taxon>
        <taxon>Gunneridae</taxon>
        <taxon>Pentapetalae</taxon>
        <taxon>rosids</taxon>
        <taxon>malvids</taxon>
        <taxon>Brassicales</taxon>
        <taxon>Brassicaceae</taxon>
        <taxon>Brassiceae</taxon>
        <taxon>Brassica</taxon>
    </lineage>
</organism>
<protein>
    <submittedName>
        <fullName evidence="2">Uncharacterized protein</fullName>
    </submittedName>
</protein>
<feature type="compositionally biased region" description="Basic and acidic residues" evidence="1">
    <location>
        <begin position="25"/>
        <end position="34"/>
    </location>
</feature>
<evidence type="ECO:0000256" key="1">
    <source>
        <dbReference type="SAM" id="MobiDB-lite"/>
    </source>
</evidence>
<feature type="compositionally biased region" description="Polar residues" evidence="1">
    <location>
        <begin position="8"/>
        <end position="18"/>
    </location>
</feature>
<gene>
    <name evidence="2" type="ORF">F2Q69_00001854</name>
</gene>
<reference evidence="2" key="1">
    <citation type="submission" date="2019-12" db="EMBL/GenBank/DDBJ databases">
        <title>Genome sequencing and annotation of Brassica cretica.</title>
        <authorList>
            <person name="Studholme D.J."/>
            <person name="Sarris P."/>
        </authorList>
    </citation>
    <scope>NUCLEOTIDE SEQUENCE</scope>
    <source>
        <strain evidence="2">PFS-109/04</strain>
        <tissue evidence="2">Leaf</tissue>
    </source>
</reference>